<keyword evidence="1" id="KW-0812">Transmembrane</keyword>
<evidence type="ECO:0000256" key="1">
    <source>
        <dbReference type="SAM" id="Phobius"/>
    </source>
</evidence>
<dbReference type="RefSeq" id="WP_095509326.1">
    <property type="nucleotide sequence ID" value="NZ_MQWD01000001.1"/>
</dbReference>
<keyword evidence="3" id="KW-1185">Reference proteome</keyword>
<evidence type="ECO:0000313" key="2">
    <source>
        <dbReference type="EMBL" id="PAP75683.1"/>
    </source>
</evidence>
<proteinExistence type="predicted"/>
<accession>A0A271IWU4</accession>
<dbReference type="AlphaFoldDB" id="A0A271IWU4"/>
<protein>
    <submittedName>
        <fullName evidence="2">Uncharacterized protein</fullName>
    </submittedName>
</protein>
<sequence length="88" mass="9399">MTRLQTALLLVLLALASLVVGRAAWDLVADPLWAALTVLPALAASAARSVPEWVGWVAFSSIWWLPCALGKRRWACGSRACISRPSAA</sequence>
<name>A0A271IWU4_9BACT</name>
<keyword evidence="1" id="KW-0472">Membrane</keyword>
<dbReference type="Proteomes" id="UP000216339">
    <property type="component" value="Unassembled WGS sequence"/>
</dbReference>
<gene>
    <name evidence="2" type="ORF">BSZ37_04150</name>
</gene>
<organism evidence="2 3">
    <name type="scientific">Rubrivirga marina</name>
    <dbReference type="NCBI Taxonomy" id="1196024"/>
    <lineage>
        <taxon>Bacteria</taxon>
        <taxon>Pseudomonadati</taxon>
        <taxon>Rhodothermota</taxon>
        <taxon>Rhodothermia</taxon>
        <taxon>Rhodothermales</taxon>
        <taxon>Rubricoccaceae</taxon>
        <taxon>Rubrivirga</taxon>
    </lineage>
</organism>
<dbReference type="EMBL" id="MQWD01000001">
    <property type="protein sequence ID" value="PAP75683.1"/>
    <property type="molecule type" value="Genomic_DNA"/>
</dbReference>
<comment type="caution">
    <text evidence="2">The sequence shown here is derived from an EMBL/GenBank/DDBJ whole genome shotgun (WGS) entry which is preliminary data.</text>
</comment>
<keyword evidence="1" id="KW-1133">Transmembrane helix</keyword>
<reference evidence="2 3" key="1">
    <citation type="submission" date="2016-11" db="EMBL/GenBank/DDBJ databases">
        <title>Study of marine rhodopsin-containing bacteria.</title>
        <authorList>
            <person name="Yoshizawa S."/>
            <person name="Kumagai Y."/>
            <person name="Kogure K."/>
        </authorList>
    </citation>
    <scope>NUCLEOTIDE SEQUENCE [LARGE SCALE GENOMIC DNA]</scope>
    <source>
        <strain evidence="2 3">SAORIC-28</strain>
    </source>
</reference>
<feature type="transmembrane region" description="Helical" evidence="1">
    <location>
        <begin position="53"/>
        <end position="70"/>
    </location>
</feature>
<evidence type="ECO:0000313" key="3">
    <source>
        <dbReference type="Proteomes" id="UP000216339"/>
    </source>
</evidence>